<feature type="transmembrane region" description="Helical" evidence="1">
    <location>
        <begin position="46"/>
        <end position="72"/>
    </location>
</feature>
<proteinExistence type="predicted"/>
<accession>A0A8S1PDB7</accession>
<dbReference type="EMBL" id="CAJJDN010000074">
    <property type="protein sequence ID" value="CAD8100558.1"/>
    <property type="molecule type" value="Genomic_DNA"/>
</dbReference>
<organism evidence="2 3">
    <name type="scientific">Paramecium sonneborni</name>
    <dbReference type="NCBI Taxonomy" id="65129"/>
    <lineage>
        <taxon>Eukaryota</taxon>
        <taxon>Sar</taxon>
        <taxon>Alveolata</taxon>
        <taxon>Ciliophora</taxon>
        <taxon>Intramacronucleata</taxon>
        <taxon>Oligohymenophorea</taxon>
        <taxon>Peniculida</taxon>
        <taxon>Parameciidae</taxon>
        <taxon>Paramecium</taxon>
    </lineage>
</organism>
<dbReference type="Proteomes" id="UP000692954">
    <property type="component" value="Unassembled WGS sequence"/>
</dbReference>
<keyword evidence="1" id="KW-1133">Transmembrane helix</keyword>
<name>A0A8S1PDB7_9CILI</name>
<keyword evidence="3" id="KW-1185">Reference proteome</keyword>
<dbReference type="AlphaFoldDB" id="A0A8S1PDB7"/>
<comment type="caution">
    <text evidence="2">The sequence shown here is derived from an EMBL/GenBank/DDBJ whole genome shotgun (WGS) entry which is preliminary data.</text>
</comment>
<keyword evidence="1" id="KW-0472">Membrane</keyword>
<protein>
    <submittedName>
        <fullName evidence="2">Uncharacterized protein</fullName>
    </submittedName>
</protein>
<gene>
    <name evidence="2" type="ORF">PSON_ATCC_30995.1.T0740089</name>
</gene>
<evidence type="ECO:0000313" key="2">
    <source>
        <dbReference type="EMBL" id="CAD8100558.1"/>
    </source>
</evidence>
<reference evidence="2" key="1">
    <citation type="submission" date="2021-01" db="EMBL/GenBank/DDBJ databases">
        <authorList>
            <consortium name="Genoscope - CEA"/>
            <person name="William W."/>
        </authorList>
    </citation>
    <scope>NUCLEOTIDE SEQUENCE</scope>
</reference>
<keyword evidence="1" id="KW-0812">Transmembrane</keyword>
<evidence type="ECO:0000256" key="1">
    <source>
        <dbReference type="SAM" id="Phobius"/>
    </source>
</evidence>
<evidence type="ECO:0000313" key="3">
    <source>
        <dbReference type="Proteomes" id="UP000692954"/>
    </source>
</evidence>
<sequence length="74" mass="8430">MVVNGFAKGNKLKNVTNLTSLVRVTQNTPDIKLIMIMLEIEHFQSLLIKVSGILVFIIMEIYQGSSIFYYIYSS</sequence>